<dbReference type="GO" id="GO:0030594">
    <property type="term" value="F:neurotransmitter receptor activity"/>
    <property type="evidence" value="ECO:0007669"/>
    <property type="project" value="TreeGrafter"/>
</dbReference>
<dbReference type="AlphaFoldDB" id="A0A8J9VHG7"/>
<evidence type="ECO:0000256" key="5">
    <source>
        <dbReference type="ARBA" id="ARBA00023040"/>
    </source>
</evidence>
<keyword evidence="12" id="KW-1185">Reference proteome</keyword>
<evidence type="ECO:0000313" key="12">
    <source>
        <dbReference type="Proteomes" id="UP000838412"/>
    </source>
</evidence>
<evidence type="ECO:0000256" key="7">
    <source>
        <dbReference type="ARBA" id="ARBA00023170"/>
    </source>
</evidence>
<dbReference type="PANTHER" id="PTHR24247:SF212">
    <property type="entry name" value="PARIETOPSIN"/>
    <property type="match status" value="1"/>
</dbReference>
<dbReference type="Proteomes" id="UP000838412">
    <property type="component" value="Chromosome 10"/>
</dbReference>
<keyword evidence="6 9" id="KW-0472">Membrane</keyword>
<gene>
    <name evidence="11" type="primary">Hypp5454</name>
    <name evidence="11" type="ORF">BLAG_LOCUS2639</name>
</gene>
<feature type="transmembrane region" description="Helical" evidence="9">
    <location>
        <begin position="524"/>
        <end position="540"/>
    </location>
</feature>
<dbReference type="PROSITE" id="PS50262">
    <property type="entry name" value="G_PROTEIN_RECEP_F1_2"/>
    <property type="match status" value="1"/>
</dbReference>
<dbReference type="GO" id="GO:0007268">
    <property type="term" value="P:chemical synaptic transmission"/>
    <property type="evidence" value="ECO:0007669"/>
    <property type="project" value="TreeGrafter"/>
</dbReference>
<feature type="transmembrane region" description="Helical" evidence="9">
    <location>
        <begin position="230"/>
        <end position="251"/>
    </location>
</feature>
<dbReference type="InterPro" id="IPR017452">
    <property type="entry name" value="GPCR_Rhodpsn_7TM"/>
</dbReference>
<dbReference type="Gene3D" id="1.20.1070.10">
    <property type="entry name" value="Rhodopsin 7-helix transmembrane proteins"/>
    <property type="match status" value="2"/>
</dbReference>
<feature type="domain" description="G-protein coupled receptors family 1 profile" evidence="10">
    <location>
        <begin position="133"/>
        <end position="537"/>
    </location>
</feature>
<keyword evidence="3 9" id="KW-0812">Transmembrane</keyword>
<keyword evidence="4 9" id="KW-1133">Transmembrane helix</keyword>
<evidence type="ECO:0000256" key="6">
    <source>
        <dbReference type="ARBA" id="ARBA00023136"/>
    </source>
</evidence>
<dbReference type="GO" id="GO:0030425">
    <property type="term" value="C:dendrite"/>
    <property type="evidence" value="ECO:0007669"/>
    <property type="project" value="TreeGrafter"/>
</dbReference>
<evidence type="ECO:0000256" key="1">
    <source>
        <dbReference type="ARBA" id="ARBA00004651"/>
    </source>
</evidence>
<dbReference type="Pfam" id="PF00001">
    <property type="entry name" value="7tm_1"/>
    <property type="match status" value="1"/>
</dbReference>
<evidence type="ECO:0000313" key="11">
    <source>
        <dbReference type="EMBL" id="CAH1237830.1"/>
    </source>
</evidence>
<keyword evidence="8" id="KW-0807">Transducer</keyword>
<name>A0A8J9VHG7_BRALA</name>
<dbReference type="GO" id="GO:0045202">
    <property type="term" value="C:synapse"/>
    <property type="evidence" value="ECO:0007669"/>
    <property type="project" value="GOC"/>
</dbReference>
<comment type="subcellular location">
    <subcellularLocation>
        <location evidence="1">Cell membrane</location>
        <topology evidence="1">Multi-pass membrane protein</topology>
    </subcellularLocation>
</comment>
<feature type="transmembrane region" description="Helical" evidence="9">
    <location>
        <begin position="191"/>
        <end position="210"/>
    </location>
</feature>
<evidence type="ECO:0000256" key="4">
    <source>
        <dbReference type="ARBA" id="ARBA00022989"/>
    </source>
</evidence>
<feature type="transmembrane region" description="Helical" evidence="9">
    <location>
        <begin position="282"/>
        <end position="305"/>
    </location>
</feature>
<evidence type="ECO:0000256" key="2">
    <source>
        <dbReference type="ARBA" id="ARBA00022475"/>
    </source>
</evidence>
<feature type="transmembrane region" description="Helical" evidence="9">
    <location>
        <begin position="485"/>
        <end position="504"/>
    </location>
</feature>
<evidence type="ECO:0000256" key="3">
    <source>
        <dbReference type="ARBA" id="ARBA00022692"/>
    </source>
</evidence>
<organism evidence="11 12">
    <name type="scientific">Branchiostoma lanceolatum</name>
    <name type="common">Common lancelet</name>
    <name type="synonym">Amphioxus lanceolatum</name>
    <dbReference type="NCBI Taxonomy" id="7740"/>
    <lineage>
        <taxon>Eukaryota</taxon>
        <taxon>Metazoa</taxon>
        <taxon>Chordata</taxon>
        <taxon>Cephalochordata</taxon>
        <taxon>Leptocardii</taxon>
        <taxon>Amphioxiformes</taxon>
        <taxon>Branchiostomatidae</taxon>
        <taxon>Branchiostoma</taxon>
    </lineage>
</organism>
<dbReference type="EMBL" id="OV696695">
    <property type="protein sequence ID" value="CAH1237830.1"/>
    <property type="molecule type" value="Genomic_DNA"/>
</dbReference>
<keyword evidence="7" id="KW-0675">Receptor</keyword>
<dbReference type="InterPro" id="IPR000276">
    <property type="entry name" value="GPCR_Rhodpsn"/>
</dbReference>
<reference evidence="11" key="1">
    <citation type="submission" date="2022-01" db="EMBL/GenBank/DDBJ databases">
        <authorList>
            <person name="Braso-Vives M."/>
        </authorList>
    </citation>
    <scope>NUCLEOTIDE SEQUENCE</scope>
</reference>
<feature type="transmembrane region" description="Helical" evidence="9">
    <location>
        <begin position="154"/>
        <end position="171"/>
    </location>
</feature>
<evidence type="ECO:0000259" key="10">
    <source>
        <dbReference type="PROSITE" id="PS50262"/>
    </source>
</evidence>
<dbReference type="GO" id="GO:0005886">
    <property type="term" value="C:plasma membrane"/>
    <property type="evidence" value="ECO:0007669"/>
    <property type="project" value="UniProtKB-SubCell"/>
</dbReference>
<proteinExistence type="predicted"/>
<dbReference type="GO" id="GO:0007198">
    <property type="term" value="P:adenylate cyclase-inhibiting serotonin receptor signaling pathway"/>
    <property type="evidence" value="ECO:0007669"/>
    <property type="project" value="TreeGrafter"/>
</dbReference>
<evidence type="ECO:0000256" key="8">
    <source>
        <dbReference type="ARBA" id="ARBA00023224"/>
    </source>
</evidence>
<evidence type="ECO:0000256" key="9">
    <source>
        <dbReference type="SAM" id="Phobius"/>
    </source>
</evidence>
<keyword evidence="2" id="KW-1003">Cell membrane</keyword>
<sequence length="564" mass="61689">MDPNTTFLDFTLPTASFDGVLNTLETATQSLLDTASLPTDPSLLTATPTLADMVPNSANVSGITAGLAYNISSVRIGLGAKTASTIDPMLTGMMVLGNQTVLAHGFVSVPVTPHEVAVSSAAMISLLIFSMIFNMLLGGTLALTPSLRTPPNALLMNICVTSLVLCVSMAMQLSSVLDPLRPLPGPVCDAVLFLDSLCGIEYWFSFISIAVYRIKTLHDTQFSVRYKKTLAAVCISAGWLVALLFSTIITARDAKDTDRLLSCPFSKVLRIRPGPTQKNSTLFTVCVLLVTLCLSGFLVIVYAYINVFKKAKPLKYSRTKINQVNPLEPANGTRQAPVKHSPVASVHEMVVLENRLPHNDLPFYRTQHVIAWAGSDPAERAAAAADNNVNFSAIVCKDRRSTHGSLPSVSDDMETSDISGTMTSYKYRMSRPVKQQVLQQVENKLENPNATHRDAALALARTYSRRKKDRLGRTPTDQMAARNSIAMVVIYIIFTVPIIVLTFQDLVGVEERLDNVLTQRTCKLIFYVNGTAYPVWYLLFSPTVRNCIKSVIESALVYLSARKQ</sequence>
<keyword evidence="5" id="KW-0297">G-protein coupled receptor</keyword>
<feature type="transmembrane region" description="Helical" evidence="9">
    <location>
        <begin position="116"/>
        <end position="142"/>
    </location>
</feature>
<protein>
    <submittedName>
        <fullName evidence="11">Hypp5454 protein</fullName>
    </submittedName>
</protein>
<dbReference type="GO" id="GO:0004993">
    <property type="term" value="F:G protein-coupled serotonin receptor activity"/>
    <property type="evidence" value="ECO:0007669"/>
    <property type="project" value="TreeGrafter"/>
</dbReference>
<accession>A0A8J9VHG7</accession>
<dbReference type="OrthoDB" id="6286111at2759"/>
<dbReference type="GO" id="GO:0007187">
    <property type="term" value="P:G protein-coupled receptor signaling pathway, coupled to cyclic nucleotide second messenger"/>
    <property type="evidence" value="ECO:0007669"/>
    <property type="project" value="TreeGrafter"/>
</dbReference>
<dbReference type="PANTHER" id="PTHR24247">
    <property type="entry name" value="5-HYDROXYTRYPTAMINE RECEPTOR"/>
    <property type="match status" value="1"/>
</dbReference>
<dbReference type="SUPFAM" id="SSF81321">
    <property type="entry name" value="Family A G protein-coupled receptor-like"/>
    <property type="match status" value="1"/>
</dbReference>